<gene>
    <name evidence="5 8" type="primary">ureE</name>
    <name evidence="8" type="ORF">E4634_06395</name>
</gene>
<dbReference type="InterPro" id="IPR007864">
    <property type="entry name" value="UreE_C_dom"/>
</dbReference>
<proteinExistence type="inferred from homology"/>
<dbReference type="Gene3D" id="3.30.70.790">
    <property type="entry name" value="UreE, C-terminal domain"/>
    <property type="match status" value="1"/>
</dbReference>
<evidence type="ECO:0000256" key="2">
    <source>
        <dbReference type="ARBA" id="ARBA00022490"/>
    </source>
</evidence>
<feature type="region of interest" description="Disordered" evidence="6">
    <location>
        <begin position="138"/>
        <end position="173"/>
    </location>
</feature>
<sequence>MFEVYERLAAAPCEAVHDTLLLDHLQRERGRFRAVSASGAEVRVFLERGQTLRVGELLRTRCGKCLVVTGAEEDVMRAATDDWSLFARACYHLGNRHTKVQVGKRWLRISHDHVLGEMLVELGLQVVEERAVFVPESGAYAGRGHGHSHHHSHDHSHEHAQDEQRESHGHHPH</sequence>
<dbReference type="AlphaFoldDB" id="A0A4Z0M545"/>
<dbReference type="GO" id="GO:0006457">
    <property type="term" value="P:protein folding"/>
    <property type="evidence" value="ECO:0007669"/>
    <property type="project" value="InterPro"/>
</dbReference>
<dbReference type="Gene3D" id="2.60.260.20">
    <property type="entry name" value="Urease metallochaperone UreE, N-terminal domain"/>
    <property type="match status" value="1"/>
</dbReference>
<dbReference type="Proteomes" id="UP000298050">
    <property type="component" value="Unassembled WGS sequence"/>
</dbReference>
<name>A0A4Z0M545_9GAMM</name>
<organism evidence="8 9">
    <name type="scientific">Mangrovimicrobium sediminis</name>
    <dbReference type="NCBI Taxonomy" id="2562682"/>
    <lineage>
        <taxon>Bacteria</taxon>
        <taxon>Pseudomonadati</taxon>
        <taxon>Pseudomonadota</taxon>
        <taxon>Gammaproteobacteria</taxon>
        <taxon>Cellvibrionales</taxon>
        <taxon>Halieaceae</taxon>
        <taxon>Mangrovimicrobium</taxon>
    </lineage>
</organism>
<dbReference type="GO" id="GO:0019627">
    <property type="term" value="P:urea metabolic process"/>
    <property type="evidence" value="ECO:0007669"/>
    <property type="project" value="InterPro"/>
</dbReference>
<evidence type="ECO:0000256" key="3">
    <source>
        <dbReference type="ARBA" id="ARBA00022596"/>
    </source>
</evidence>
<dbReference type="InterPro" id="IPR036118">
    <property type="entry name" value="UreE_N_sf"/>
</dbReference>
<keyword evidence="3 5" id="KW-0533">Nickel</keyword>
<comment type="function">
    <text evidence="5">Involved in urease metallocenter assembly. Binds nickel. Probably functions as a nickel donor during metallocenter assembly.</text>
</comment>
<dbReference type="InterPro" id="IPR004029">
    <property type="entry name" value="UreE_N"/>
</dbReference>
<evidence type="ECO:0000313" key="8">
    <source>
        <dbReference type="EMBL" id="TGD74823.1"/>
    </source>
</evidence>
<dbReference type="RefSeq" id="WP_135441949.1">
    <property type="nucleotide sequence ID" value="NZ_SRLE01000005.1"/>
</dbReference>
<comment type="similarity">
    <text evidence="5">Belongs to the UreE family.</text>
</comment>
<dbReference type="InterPro" id="IPR012406">
    <property type="entry name" value="UreE"/>
</dbReference>
<dbReference type="SUPFAM" id="SSF69287">
    <property type="entry name" value="Urease metallochaperone UreE, N-terminal domain"/>
    <property type="match status" value="1"/>
</dbReference>
<reference evidence="8 9" key="1">
    <citation type="submission" date="2019-04" db="EMBL/GenBank/DDBJ databases">
        <title>Taxonomy of novel Haliea sp. from mangrove soil of West Coast of India.</title>
        <authorList>
            <person name="Verma A."/>
            <person name="Kumar P."/>
            <person name="Krishnamurthi S."/>
        </authorList>
    </citation>
    <scope>NUCLEOTIDE SEQUENCE [LARGE SCALE GENOMIC DNA]</scope>
    <source>
        <strain evidence="8 9">SAOS-164</strain>
    </source>
</reference>
<comment type="caution">
    <text evidence="8">The sequence shown here is derived from an EMBL/GenBank/DDBJ whole genome shotgun (WGS) entry which is preliminary data.</text>
</comment>
<keyword evidence="2 5" id="KW-0963">Cytoplasm</keyword>
<dbReference type="GO" id="GO:0051082">
    <property type="term" value="F:unfolded protein binding"/>
    <property type="evidence" value="ECO:0007669"/>
    <property type="project" value="UniProtKB-UniRule"/>
</dbReference>
<dbReference type="SUPFAM" id="SSF69737">
    <property type="entry name" value="Urease metallochaperone UreE, C-terminal domain"/>
    <property type="match status" value="1"/>
</dbReference>
<dbReference type="NCBIfam" id="NF009751">
    <property type="entry name" value="PRK13261.1-1"/>
    <property type="match status" value="1"/>
</dbReference>
<dbReference type="Pfam" id="PF05194">
    <property type="entry name" value="UreE_C"/>
    <property type="match status" value="1"/>
</dbReference>
<dbReference type="PIRSF" id="PIRSF036402">
    <property type="entry name" value="Ureas_acces_UreE"/>
    <property type="match status" value="1"/>
</dbReference>
<dbReference type="SMART" id="SM00988">
    <property type="entry name" value="UreE_N"/>
    <property type="match status" value="1"/>
</dbReference>
<keyword evidence="9" id="KW-1185">Reference proteome</keyword>
<dbReference type="Pfam" id="PF02814">
    <property type="entry name" value="UreE_N"/>
    <property type="match status" value="1"/>
</dbReference>
<comment type="subcellular location">
    <subcellularLocation>
        <location evidence="1 5">Cytoplasm</location>
    </subcellularLocation>
</comment>
<protein>
    <recommendedName>
        <fullName evidence="5">Urease accessory protein UreE</fullName>
    </recommendedName>
</protein>
<feature type="domain" description="UreE urease accessory N-terminal" evidence="7">
    <location>
        <begin position="1"/>
        <end position="66"/>
    </location>
</feature>
<dbReference type="OrthoDB" id="5421304at2"/>
<feature type="compositionally biased region" description="Basic residues" evidence="6">
    <location>
        <begin position="144"/>
        <end position="154"/>
    </location>
</feature>
<keyword evidence="4 5" id="KW-0143">Chaperone</keyword>
<accession>A0A4Z0M545</accession>
<dbReference type="GO" id="GO:0065003">
    <property type="term" value="P:protein-containing complex assembly"/>
    <property type="evidence" value="ECO:0007669"/>
    <property type="project" value="InterPro"/>
</dbReference>
<dbReference type="HAMAP" id="MF_00822">
    <property type="entry name" value="UreE"/>
    <property type="match status" value="1"/>
</dbReference>
<evidence type="ECO:0000313" key="9">
    <source>
        <dbReference type="Proteomes" id="UP000298050"/>
    </source>
</evidence>
<evidence type="ECO:0000256" key="5">
    <source>
        <dbReference type="HAMAP-Rule" id="MF_00822"/>
    </source>
</evidence>
<feature type="compositionally biased region" description="Basic and acidic residues" evidence="6">
    <location>
        <begin position="155"/>
        <end position="173"/>
    </location>
</feature>
<evidence type="ECO:0000256" key="6">
    <source>
        <dbReference type="SAM" id="MobiDB-lite"/>
    </source>
</evidence>
<dbReference type="GO" id="GO:0016151">
    <property type="term" value="F:nickel cation binding"/>
    <property type="evidence" value="ECO:0007669"/>
    <property type="project" value="UniProtKB-UniRule"/>
</dbReference>
<evidence type="ECO:0000256" key="1">
    <source>
        <dbReference type="ARBA" id="ARBA00004496"/>
    </source>
</evidence>
<evidence type="ECO:0000256" key="4">
    <source>
        <dbReference type="ARBA" id="ARBA00023186"/>
    </source>
</evidence>
<dbReference type="EMBL" id="SRLE01000005">
    <property type="protein sequence ID" value="TGD74823.1"/>
    <property type="molecule type" value="Genomic_DNA"/>
</dbReference>
<evidence type="ECO:0000259" key="7">
    <source>
        <dbReference type="SMART" id="SM00988"/>
    </source>
</evidence>
<dbReference type="GO" id="GO:0005737">
    <property type="term" value="C:cytoplasm"/>
    <property type="evidence" value="ECO:0007669"/>
    <property type="project" value="UniProtKB-SubCell"/>
</dbReference>